<evidence type="ECO:0000313" key="2">
    <source>
        <dbReference type="EMBL" id="KAF6761891.1"/>
    </source>
</evidence>
<feature type="region of interest" description="Disordered" evidence="1">
    <location>
        <begin position="1"/>
        <end position="22"/>
    </location>
</feature>
<comment type="caution">
    <text evidence="2">The sequence shown here is derived from an EMBL/GenBank/DDBJ whole genome shotgun (WGS) entry which is preliminary data.</text>
</comment>
<protein>
    <submittedName>
        <fullName evidence="2">Uncharacterized protein</fullName>
    </submittedName>
</protein>
<accession>A0A8H6IAF4</accession>
<evidence type="ECO:0000256" key="1">
    <source>
        <dbReference type="SAM" id="MobiDB-lite"/>
    </source>
</evidence>
<dbReference type="AlphaFoldDB" id="A0A8H6IAF4"/>
<sequence>MSIAPHSPSDSHSPHSGTHSVIPLPTLRYKHVRSRAPSRLRVHRIARVLPFLLLQRGHPGHSFLPPPPQISLQYSQSRLPTLAPLSIRPSSRLQLAFNCTAKCGTKLKKARSQPGRRDPLQFGLRTHDDIEAAARPPQNLQELILDWSLQEPNHAIGTLDGWRRRRTRYHKVTAFKGAHVNQLLEPTPKTPTHDTEIRDSGLQRVSRLLDMQGPPGTRFPSIDDDGGQRPRHHIPAATPSAFASDHSPLALPSILPS</sequence>
<feature type="compositionally biased region" description="Low complexity" evidence="1">
    <location>
        <begin position="1"/>
        <end position="20"/>
    </location>
</feature>
<dbReference type="OrthoDB" id="10510735at2759"/>
<dbReference type="Proteomes" id="UP000521943">
    <property type="component" value="Unassembled WGS sequence"/>
</dbReference>
<evidence type="ECO:0000313" key="3">
    <source>
        <dbReference type="Proteomes" id="UP000521943"/>
    </source>
</evidence>
<gene>
    <name evidence="2" type="ORF">DFP72DRAFT_1061190</name>
</gene>
<reference evidence="2 3" key="1">
    <citation type="submission" date="2020-07" db="EMBL/GenBank/DDBJ databases">
        <title>Comparative genomics of pyrophilous fungi reveals a link between fire events and developmental genes.</title>
        <authorList>
            <consortium name="DOE Joint Genome Institute"/>
            <person name="Steindorff A.S."/>
            <person name="Carver A."/>
            <person name="Calhoun S."/>
            <person name="Stillman K."/>
            <person name="Liu H."/>
            <person name="Lipzen A."/>
            <person name="Pangilinan J."/>
            <person name="Labutti K."/>
            <person name="Bruns T.D."/>
            <person name="Grigoriev I.V."/>
        </authorList>
    </citation>
    <scope>NUCLEOTIDE SEQUENCE [LARGE SCALE GENOMIC DNA]</scope>
    <source>
        <strain evidence="2 3">CBS 144469</strain>
    </source>
</reference>
<proteinExistence type="predicted"/>
<feature type="region of interest" description="Disordered" evidence="1">
    <location>
        <begin position="210"/>
        <end position="257"/>
    </location>
</feature>
<name>A0A8H6IAF4_9AGAR</name>
<organism evidence="2 3">
    <name type="scientific">Ephemerocybe angulata</name>
    <dbReference type="NCBI Taxonomy" id="980116"/>
    <lineage>
        <taxon>Eukaryota</taxon>
        <taxon>Fungi</taxon>
        <taxon>Dikarya</taxon>
        <taxon>Basidiomycota</taxon>
        <taxon>Agaricomycotina</taxon>
        <taxon>Agaricomycetes</taxon>
        <taxon>Agaricomycetidae</taxon>
        <taxon>Agaricales</taxon>
        <taxon>Agaricineae</taxon>
        <taxon>Psathyrellaceae</taxon>
        <taxon>Ephemerocybe</taxon>
    </lineage>
</organism>
<keyword evidence="3" id="KW-1185">Reference proteome</keyword>
<dbReference type="EMBL" id="JACGCI010000008">
    <property type="protein sequence ID" value="KAF6761891.1"/>
    <property type="molecule type" value="Genomic_DNA"/>
</dbReference>